<dbReference type="AlphaFoldDB" id="A0A814DPX3"/>
<keyword evidence="4" id="KW-1185">Reference proteome</keyword>
<feature type="compositionally biased region" description="Basic and acidic residues" evidence="1">
    <location>
        <begin position="75"/>
        <end position="91"/>
    </location>
</feature>
<keyword evidence="2" id="KW-0732">Signal</keyword>
<proteinExistence type="predicted"/>
<evidence type="ECO:0000313" key="4">
    <source>
        <dbReference type="Proteomes" id="UP000663879"/>
    </source>
</evidence>
<reference evidence="3" key="1">
    <citation type="submission" date="2021-02" db="EMBL/GenBank/DDBJ databases">
        <authorList>
            <person name="Nowell W R."/>
        </authorList>
    </citation>
    <scope>NUCLEOTIDE SEQUENCE</scope>
    <source>
        <strain evidence="3">Ploen Becks lab</strain>
    </source>
</reference>
<dbReference type="Proteomes" id="UP000663879">
    <property type="component" value="Unassembled WGS sequence"/>
</dbReference>
<feature type="region of interest" description="Disordered" evidence="1">
    <location>
        <begin position="72"/>
        <end position="92"/>
    </location>
</feature>
<accession>A0A814DPX3</accession>
<evidence type="ECO:0000313" key="3">
    <source>
        <dbReference type="EMBL" id="CAF0958582.1"/>
    </source>
</evidence>
<gene>
    <name evidence="3" type="ORF">OXX778_LOCUS14325</name>
</gene>
<sequence length="120" mass="13404">MNFKLAALALVLCVFQLACASGYNQGYGYGDKKDAYGPAPSYHGREAAYGKGHGYGHKTHYGKPEKVWVQNINDNKNKNEDETSSENESKNENININELLALIEKLRKGDGYHGSQYSHY</sequence>
<protein>
    <submittedName>
        <fullName evidence="3">Uncharacterized protein</fullName>
    </submittedName>
</protein>
<feature type="signal peptide" evidence="2">
    <location>
        <begin position="1"/>
        <end position="20"/>
    </location>
</feature>
<evidence type="ECO:0000256" key="2">
    <source>
        <dbReference type="SAM" id="SignalP"/>
    </source>
</evidence>
<evidence type="ECO:0000256" key="1">
    <source>
        <dbReference type="SAM" id="MobiDB-lite"/>
    </source>
</evidence>
<dbReference type="EMBL" id="CAJNOC010002930">
    <property type="protein sequence ID" value="CAF0958582.1"/>
    <property type="molecule type" value="Genomic_DNA"/>
</dbReference>
<organism evidence="3 4">
    <name type="scientific">Brachionus calyciflorus</name>
    <dbReference type="NCBI Taxonomy" id="104777"/>
    <lineage>
        <taxon>Eukaryota</taxon>
        <taxon>Metazoa</taxon>
        <taxon>Spiralia</taxon>
        <taxon>Gnathifera</taxon>
        <taxon>Rotifera</taxon>
        <taxon>Eurotatoria</taxon>
        <taxon>Monogononta</taxon>
        <taxon>Pseudotrocha</taxon>
        <taxon>Ploima</taxon>
        <taxon>Brachionidae</taxon>
        <taxon>Brachionus</taxon>
    </lineage>
</organism>
<feature type="chain" id="PRO_5032376765" evidence="2">
    <location>
        <begin position="21"/>
        <end position="120"/>
    </location>
</feature>
<name>A0A814DPX3_9BILA</name>
<comment type="caution">
    <text evidence="3">The sequence shown here is derived from an EMBL/GenBank/DDBJ whole genome shotgun (WGS) entry which is preliminary data.</text>
</comment>